<name>A0ACC0BH81_CATRO</name>
<gene>
    <name evidence="1" type="ORF">M9H77_12316</name>
</gene>
<reference evidence="2" key="1">
    <citation type="journal article" date="2023" name="Nat. Plants">
        <title>Single-cell RNA sequencing provides a high-resolution roadmap for understanding the multicellular compartmentation of specialized metabolism.</title>
        <authorList>
            <person name="Sun S."/>
            <person name="Shen X."/>
            <person name="Li Y."/>
            <person name="Li Y."/>
            <person name="Wang S."/>
            <person name="Li R."/>
            <person name="Zhang H."/>
            <person name="Shen G."/>
            <person name="Guo B."/>
            <person name="Wei J."/>
            <person name="Xu J."/>
            <person name="St-Pierre B."/>
            <person name="Chen S."/>
            <person name="Sun C."/>
        </authorList>
    </citation>
    <scope>NUCLEOTIDE SEQUENCE [LARGE SCALE GENOMIC DNA]</scope>
</reference>
<comment type="caution">
    <text evidence="1">The sequence shown here is derived from an EMBL/GenBank/DDBJ whole genome shotgun (WGS) entry which is preliminary data.</text>
</comment>
<evidence type="ECO:0000313" key="2">
    <source>
        <dbReference type="Proteomes" id="UP001060085"/>
    </source>
</evidence>
<dbReference type="EMBL" id="CM044703">
    <property type="protein sequence ID" value="KAI5671952.1"/>
    <property type="molecule type" value="Genomic_DNA"/>
</dbReference>
<sequence length="235" mass="26373">MTLPARKLNKGIAFQVNLVEPRGKLDLTKKNNNGIRCFECRGCGHIQFECENVLEKKNSYNIALGDDTDDDTQPESDEEDSQVNNIAFHLQYESGNKAPTCVNINSLTISKDVEFNKKIDYSVIKAKNVKLLKENSQINALSKKSIEKLNKGKVQIDEILETGKIFGDITGLGYVNSVTTHLSLKTSSPCWQHLDSSCSQHMTSTITFNYDVRESTFAINDMNREEGSLPLYNVK</sequence>
<organism evidence="1 2">
    <name type="scientific">Catharanthus roseus</name>
    <name type="common">Madagascar periwinkle</name>
    <name type="synonym">Vinca rosea</name>
    <dbReference type="NCBI Taxonomy" id="4058"/>
    <lineage>
        <taxon>Eukaryota</taxon>
        <taxon>Viridiplantae</taxon>
        <taxon>Streptophyta</taxon>
        <taxon>Embryophyta</taxon>
        <taxon>Tracheophyta</taxon>
        <taxon>Spermatophyta</taxon>
        <taxon>Magnoliopsida</taxon>
        <taxon>eudicotyledons</taxon>
        <taxon>Gunneridae</taxon>
        <taxon>Pentapetalae</taxon>
        <taxon>asterids</taxon>
        <taxon>lamiids</taxon>
        <taxon>Gentianales</taxon>
        <taxon>Apocynaceae</taxon>
        <taxon>Rauvolfioideae</taxon>
        <taxon>Vinceae</taxon>
        <taxon>Catharanthinae</taxon>
        <taxon>Catharanthus</taxon>
    </lineage>
</organism>
<keyword evidence="2" id="KW-1185">Reference proteome</keyword>
<evidence type="ECO:0000313" key="1">
    <source>
        <dbReference type="EMBL" id="KAI5671952.1"/>
    </source>
</evidence>
<dbReference type="Proteomes" id="UP001060085">
    <property type="component" value="Linkage Group LG03"/>
</dbReference>
<protein>
    <submittedName>
        <fullName evidence="1">Uncharacterized protein</fullName>
    </submittedName>
</protein>
<accession>A0ACC0BH81</accession>
<proteinExistence type="predicted"/>